<keyword evidence="2" id="KW-1185">Reference proteome</keyword>
<proteinExistence type="predicted"/>
<sequence length="32" mass="3604">MPTDHTSSHTVADLGASDTAKFLTKYMTYQRE</sequence>
<dbReference type="AlphaFoldDB" id="A0A8H5ATN1"/>
<accession>A0A8H5ATN1</accession>
<dbReference type="EMBL" id="JAACJJ010000057">
    <property type="protein sequence ID" value="KAF5310650.1"/>
    <property type="molecule type" value="Genomic_DNA"/>
</dbReference>
<gene>
    <name evidence="1" type="ORF">D9619_007708</name>
</gene>
<name>A0A8H5ATN1_9AGAR</name>
<evidence type="ECO:0000313" key="2">
    <source>
        <dbReference type="Proteomes" id="UP000567179"/>
    </source>
</evidence>
<comment type="caution">
    <text evidence="1">The sequence shown here is derived from an EMBL/GenBank/DDBJ whole genome shotgun (WGS) entry which is preliminary data.</text>
</comment>
<organism evidence="1 2">
    <name type="scientific">Psilocybe cf. subviscida</name>
    <dbReference type="NCBI Taxonomy" id="2480587"/>
    <lineage>
        <taxon>Eukaryota</taxon>
        <taxon>Fungi</taxon>
        <taxon>Dikarya</taxon>
        <taxon>Basidiomycota</taxon>
        <taxon>Agaricomycotina</taxon>
        <taxon>Agaricomycetes</taxon>
        <taxon>Agaricomycetidae</taxon>
        <taxon>Agaricales</taxon>
        <taxon>Agaricineae</taxon>
        <taxon>Strophariaceae</taxon>
        <taxon>Psilocybe</taxon>
    </lineage>
</organism>
<protein>
    <submittedName>
        <fullName evidence="1">Uncharacterized protein</fullName>
    </submittedName>
</protein>
<reference evidence="1 2" key="1">
    <citation type="journal article" date="2020" name="ISME J.">
        <title>Uncovering the hidden diversity of litter-decomposition mechanisms in mushroom-forming fungi.</title>
        <authorList>
            <person name="Floudas D."/>
            <person name="Bentzer J."/>
            <person name="Ahren D."/>
            <person name="Johansson T."/>
            <person name="Persson P."/>
            <person name="Tunlid A."/>
        </authorList>
    </citation>
    <scope>NUCLEOTIDE SEQUENCE [LARGE SCALE GENOMIC DNA]</scope>
    <source>
        <strain evidence="1 2">CBS 101986</strain>
    </source>
</reference>
<evidence type="ECO:0000313" key="1">
    <source>
        <dbReference type="EMBL" id="KAF5310650.1"/>
    </source>
</evidence>
<dbReference type="Proteomes" id="UP000567179">
    <property type="component" value="Unassembled WGS sequence"/>
</dbReference>